<dbReference type="InterPro" id="IPR051609">
    <property type="entry name" value="NmrA/Isoflavone_reductase-like"/>
</dbReference>
<dbReference type="Gene3D" id="3.30.450.150">
    <property type="entry name" value="Haem-degrading domain"/>
    <property type="match status" value="1"/>
</dbReference>
<evidence type="ECO:0000313" key="3">
    <source>
        <dbReference type="EMBL" id="KAK9780477.1"/>
    </source>
</evidence>
<dbReference type="EMBL" id="JARVKM010000006">
    <property type="protein sequence ID" value="KAK9780477.1"/>
    <property type="molecule type" value="Genomic_DNA"/>
</dbReference>
<sequence>MGRLALSAFVNSTLEISEVGRRESRAVLPDTIHVIRTDFTPESLSIGFKGKNVVISMLPVVSLADQIVVLKDATTAGVKRFLPSEYGSDSPGLLLGLWDLNLADRTAQLIDRETYPSRQSNARQIGRAMMTVLAHPDETANKLAFVKSFTTTQLEMLQAAEKATGTNMASQSPILRMNWGQKATRRWTEKPSLIPNWYDANYRRIPEEAFRAKFGMSQEQASNYAINGGGLPIRVKGVEGIIAVVVVSGLRQHGDHGVIVDVIRSNYAPTEMNMHVNHRLHIATGIELG</sequence>
<gene>
    <name evidence="3" type="ORF">SCAR479_02592</name>
</gene>
<dbReference type="InterPro" id="IPR036291">
    <property type="entry name" value="NAD(P)-bd_dom_sf"/>
</dbReference>
<dbReference type="Proteomes" id="UP001465668">
    <property type="component" value="Unassembled WGS sequence"/>
</dbReference>
<reference evidence="3 4" key="1">
    <citation type="submission" date="2024-02" db="EMBL/GenBank/DDBJ databases">
        <title>First draft genome assembly of two strains of Seiridium cardinale.</title>
        <authorList>
            <person name="Emiliani G."/>
            <person name="Scali E."/>
        </authorList>
    </citation>
    <scope>NUCLEOTIDE SEQUENCE [LARGE SCALE GENOMIC DNA]</scope>
    <source>
        <strain evidence="3 4">BM-138-000479</strain>
    </source>
</reference>
<name>A0ABR2Y357_9PEZI</name>
<dbReference type="PANTHER" id="PTHR47706:SF9">
    <property type="entry name" value="NMRA-LIKE DOMAIN-CONTAINING PROTEIN-RELATED"/>
    <property type="match status" value="1"/>
</dbReference>
<keyword evidence="2" id="KW-0560">Oxidoreductase</keyword>
<dbReference type="SUPFAM" id="SSF143744">
    <property type="entry name" value="GlcG-like"/>
    <property type="match status" value="1"/>
</dbReference>
<dbReference type="PANTHER" id="PTHR47706">
    <property type="entry name" value="NMRA-LIKE FAMILY PROTEIN"/>
    <property type="match status" value="1"/>
</dbReference>
<evidence type="ECO:0000256" key="2">
    <source>
        <dbReference type="ARBA" id="ARBA00023002"/>
    </source>
</evidence>
<keyword evidence="1" id="KW-0521">NADP</keyword>
<accession>A0ABR2Y357</accession>
<dbReference type="InterPro" id="IPR005624">
    <property type="entry name" value="PduO/GlcC-like"/>
</dbReference>
<protein>
    <submittedName>
        <fullName evidence="3">Uncharacterized protein</fullName>
    </submittedName>
</protein>
<proteinExistence type="predicted"/>
<organism evidence="3 4">
    <name type="scientific">Seiridium cardinale</name>
    <dbReference type="NCBI Taxonomy" id="138064"/>
    <lineage>
        <taxon>Eukaryota</taxon>
        <taxon>Fungi</taxon>
        <taxon>Dikarya</taxon>
        <taxon>Ascomycota</taxon>
        <taxon>Pezizomycotina</taxon>
        <taxon>Sordariomycetes</taxon>
        <taxon>Xylariomycetidae</taxon>
        <taxon>Amphisphaeriales</taxon>
        <taxon>Sporocadaceae</taxon>
        <taxon>Seiridium</taxon>
    </lineage>
</organism>
<dbReference type="SUPFAM" id="SSF51735">
    <property type="entry name" value="NAD(P)-binding Rossmann-fold domains"/>
    <property type="match status" value="1"/>
</dbReference>
<dbReference type="Pfam" id="PF03928">
    <property type="entry name" value="HbpS-like"/>
    <property type="match status" value="1"/>
</dbReference>
<dbReference type="InterPro" id="IPR038084">
    <property type="entry name" value="PduO/GlcC-like_sf"/>
</dbReference>
<keyword evidence="4" id="KW-1185">Reference proteome</keyword>
<comment type="caution">
    <text evidence="3">The sequence shown here is derived from an EMBL/GenBank/DDBJ whole genome shotgun (WGS) entry which is preliminary data.</text>
</comment>
<evidence type="ECO:0000313" key="4">
    <source>
        <dbReference type="Proteomes" id="UP001465668"/>
    </source>
</evidence>
<dbReference type="Gene3D" id="3.40.50.720">
    <property type="entry name" value="NAD(P)-binding Rossmann-like Domain"/>
    <property type="match status" value="1"/>
</dbReference>
<evidence type="ECO:0000256" key="1">
    <source>
        <dbReference type="ARBA" id="ARBA00022857"/>
    </source>
</evidence>